<proteinExistence type="predicted"/>
<evidence type="ECO:0000313" key="2">
    <source>
        <dbReference type="Proteomes" id="UP000276776"/>
    </source>
</evidence>
<dbReference type="EMBL" id="UYYF01000013">
    <property type="protein sequence ID" value="VDM95084.1"/>
    <property type="molecule type" value="Genomic_DNA"/>
</dbReference>
<keyword evidence="2" id="KW-1185">Reference proteome</keyword>
<dbReference type="AlphaFoldDB" id="A0A0N5CJJ8"/>
<sequence length="126" mass="14262">MLGKTVPAKDELERGLHNVEQKNELMLLQLHNVLVDTAPTDIYSRRPPEQNGFASARMLSDHTSCEVPSGCIVGPPHCVFYYSHDVTFFRTALLDSPPAKWSTVFTRSAQYWHTPFSPPNIFLSCR</sequence>
<dbReference type="WBParaSite" id="TCLT_0000020701-mRNA-1">
    <property type="protein sequence ID" value="TCLT_0000020701-mRNA-1"/>
    <property type="gene ID" value="TCLT_0000020701"/>
</dbReference>
<reference evidence="3" key="1">
    <citation type="submission" date="2017-02" db="UniProtKB">
        <authorList>
            <consortium name="WormBaseParasite"/>
        </authorList>
    </citation>
    <scope>IDENTIFICATION</scope>
</reference>
<gene>
    <name evidence="1" type="ORF">TCLT_LOCUS208</name>
</gene>
<reference evidence="1 2" key="2">
    <citation type="submission" date="2018-11" db="EMBL/GenBank/DDBJ databases">
        <authorList>
            <consortium name="Pathogen Informatics"/>
        </authorList>
    </citation>
    <scope>NUCLEOTIDE SEQUENCE [LARGE SCALE GENOMIC DNA]</scope>
</reference>
<evidence type="ECO:0000313" key="3">
    <source>
        <dbReference type="WBParaSite" id="TCLT_0000020701-mRNA-1"/>
    </source>
</evidence>
<name>A0A0N5CJJ8_THECL</name>
<dbReference type="Proteomes" id="UP000276776">
    <property type="component" value="Unassembled WGS sequence"/>
</dbReference>
<protein>
    <submittedName>
        <fullName evidence="1 3">Uncharacterized protein</fullName>
    </submittedName>
</protein>
<accession>A0A0N5CJJ8</accession>
<evidence type="ECO:0000313" key="1">
    <source>
        <dbReference type="EMBL" id="VDM95084.1"/>
    </source>
</evidence>
<organism evidence="3">
    <name type="scientific">Thelazia callipaeda</name>
    <name type="common">Oriental eyeworm</name>
    <name type="synonym">Parasitic nematode</name>
    <dbReference type="NCBI Taxonomy" id="103827"/>
    <lineage>
        <taxon>Eukaryota</taxon>
        <taxon>Metazoa</taxon>
        <taxon>Ecdysozoa</taxon>
        <taxon>Nematoda</taxon>
        <taxon>Chromadorea</taxon>
        <taxon>Rhabditida</taxon>
        <taxon>Spirurina</taxon>
        <taxon>Spiruromorpha</taxon>
        <taxon>Thelazioidea</taxon>
        <taxon>Thelaziidae</taxon>
        <taxon>Thelazia</taxon>
    </lineage>
</organism>